<dbReference type="Proteomes" id="UP000276133">
    <property type="component" value="Unassembled WGS sequence"/>
</dbReference>
<comment type="caution">
    <text evidence="1">The sequence shown here is derived from an EMBL/GenBank/DDBJ whole genome shotgun (WGS) entry which is preliminary data.</text>
</comment>
<evidence type="ECO:0000313" key="1">
    <source>
        <dbReference type="EMBL" id="RNA40213.1"/>
    </source>
</evidence>
<organism evidence="1 2">
    <name type="scientific">Brachionus plicatilis</name>
    <name type="common">Marine rotifer</name>
    <name type="synonym">Brachionus muelleri</name>
    <dbReference type="NCBI Taxonomy" id="10195"/>
    <lineage>
        <taxon>Eukaryota</taxon>
        <taxon>Metazoa</taxon>
        <taxon>Spiralia</taxon>
        <taxon>Gnathifera</taxon>
        <taxon>Rotifera</taxon>
        <taxon>Eurotatoria</taxon>
        <taxon>Monogononta</taxon>
        <taxon>Pseudotrocha</taxon>
        <taxon>Ploima</taxon>
        <taxon>Brachionidae</taxon>
        <taxon>Brachionus</taxon>
    </lineage>
</organism>
<evidence type="ECO:0000313" key="2">
    <source>
        <dbReference type="Proteomes" id="UP000276133"/>
    </source>
</evidence>
<dbReference type="AlphaFoldDB" id="A0A3M7SWQ3"/>
<keyword evidence="2" id="KW-1185">Reference proteome</keyword>
<gene>
    <name evidence="1" type="ORF">BpHYR1_041455</name>
</gene>
<sequence>MFVDKSSKSLLVVGEVLPLTSLKVFIFKLLKKDSDITHSSSICGKIERVFKTDKKFPIFEFYLKLNYSFLKIVQIFSYYFQLGIYCLISSSPVSLLINGAVKIFWNEQSKPKNTTFIQTLVQKNNPVPN</sequence>
<protein>
    <submittedName>
        <fullName evidence="1">Uncharacterized protein</fullName>
    </submittedName>
</protein>
<dbReference type="EMBL" id="REGN01000664">
    <property type="protein sequence ID" value="RNA40213.1"/>
    <property type="molecule type" value="Genomic_DNA"/>
</dbReference>
<accession>A0A3M7SWQ3</accession>
<proteinExistence type="predicted"/>
<reference evidence="1 2" key="1">
    <citation type="journal article" date="2018" name="Sci. Rep.">
        <title>Genomic signatures of local adaptation to the degree of environmental predictability in rotifers.</title>
        <authorList>
            <person name="Franch-Gras L."/>
            <person name="Hahn C."/>
            <person name="Garcia-Roger E.M."/>
            <person name="Carmona M.J."/>
            <person name="Serra M."/>
            <person name="Gomez A."/>
        </authorList>
    </citation>
    <scope>NUCLEOTIDE SEQUENCE [LARGE SCALE GENOMIC DNA]</scope>
    <source>
        <strain evidence="1">HYR1</strain>
    </source>
</reference>
<name>A0A3M7SWQ3_BRAPC</name>